<dbReference type="GeneID" id="54552877"/>
<keyword evidence="3" id="KW-1185">Reference proteome</keyword>
<feature type="compositionally biased region" description="Basic and acidic residues" evidence="1">
    <location>
        <begin position="461"/>
        <end position="470"/>
    </location>
</feature>
<gene>
    <name evidence="2" type="ORF">EI97DRAFT_441489</name>
</gene>
<dbReference type="EMBL" id="ML986490">
    <property type="protein sequence ID" value="KAF2277438.1"/>
    <property type="molecule type" value="Genomic_DNA"/>
</dbReference>
<feature type="region of interest" description="Disordered" evidence="1">
    <location>
        <begin position="580"/>
        <end position="678"/>
    </location>
</feature>
<feature type="compositionally biased region" description="Basic and acidic residues" evidence="1">
    <location>
        <begin position="346"/>
        <end position="357"/>
    </location>
</feature>
<evidence type="ECO:0000256" key="1">
    <source>
        <dbReference type="SAM" id="MobiDB-lite"/>
    </source>
</evidence>
<feature type="compositionally biased region" description="Polar residues" evidence="1">
    <location>
        <begin position="244"/>
        <end position="255"/>
    </location>
</feature>
<reference evidence="2" key="1">
    <citation type="journal article" date="2020" name="Stud. Mycol.">
        <title>101 Dothideomycetes genomes: a test case for predicting lifestyles and emergence of pathogens.</title>
        <authorList>
            <person name="Haridas S."/>
            <person name="Albert R."/>
            <person name="Binder M."/>
            <person name="Bloem J."/>
            <person name="Labutti K."/>
            <person name="Salamov A."/>
            <person name="Andreopoulos B."/>
            <person name="Baker S."/>
            <person name="Barry K."/>
            <person name="Bills G."/>
            <person name="Bluhm B."/>
            <person name="Cannon C."/>
            <person name="Castanera R."/>
            <person name="Culley D."/>
            <person name="Daum C."/>
            <person name="Ezra D."/>
            <person name="Gonzalez J."/>
            <person name="Henrissat B."/>
            <person name="Kuo A."/>
            <person name="Liang C."/>
            <person name="Lipzen A."/>
            <person name="Lutzoni F."/>
            <person name="Magnuson J."/>
            <person name="Mondo S."/>
            <person name="Nolan M."/>
            <person name="Ohm R."/>
            <person name="Pangilinan J."/>
            <person name="Park H.-J."/>
            <person name="Ramirez L."/>
            <person name="Alfaro M."/>
            <person name="Sun H."/>
            <person name="Tritt A."/>
            <person name="Yoshinaga Y."/>
            <person name="Zwiers L.-H."/>
            <person name="Turgeon B."/>
            <person name="Goodwin S."/>
            <person name="Spatafora J."/>
            <person name="Crous P."/>
            <person name="Grigoriev I."/>
        </authorList>
    </citation>
    <scope>NUCLEOTIDE SEQUENCE</scope>
    <source>
        <strain evidence="2">CBS 379.55</strain>
    </source>
</reference>
<feature type="compositionally biased region" description="Polar residues" evidence="1">
    <location>
        <begin position="277"/>
        <end position="307"/>
    </location>
</feature>
<feature type="compositionally biased region" description="Polar residues" evidence="1">
    <location>
        <begin position="532"/>
        <end position="545"/>
    </location>
</feature>
<accession>A0A6A6JNE2</accession>
<feature type="compositionally biased region" description="Basic and acidic residues" evidence="1">
    <location>
        <begin position="256"/>
        <end position="274"/>
    </location>
</feature>
<protein>
    <submittedName>
        <fullName evidence="2">Uncharacterized protein</fullName>
    </submittedName>
</protein>
<feature type="compositionally biased region" description="Polar residues" evidence="1">
    <location>
        <begin position="366"/>
        <end position="377"/>
    </location>
</feature>
<evidence type="ECO:0000313" key="2">
    <source>
        <dbReference type="EMBL" id="KAF2277438.1"/>
    </source>
</evidence>
<feature type="compositionally biased region" description="Polar residues" evidence="1">
    <location>
        <begin position="216"/>
        <end position="234"/>
    </location>
</feature>
<evidence type="ECO:0000313" key="3">
    <source>
        <dbReference type="Proteomes" id="UP000800097"/>
    </source>
</evidence>
<feature type="region of interest" description="Disordered" evidence="1">
    <location>
        <begin position="182"/>
        <end position="311"/>
    </location>
</feature>
<feature type="compositionally biased region" description="Pro residues" evidence="1">
    <location>
        <begin position="505"/>
        <end position="518"/>
    </location>
</feature>
<dbReference type="OrthoDB" id="3771671at2759"/>
<sequence length="754" mass="82353">MGHHSSTSLFSLASDRTPRARYTPLFQDGFFPSRRTLSEAVLASTGNNSTPSLRGMEHPVRSFKSFVKTVPPAPNNVAHHKPLPPTPAGPSRAASLTSQTSPASPASAPTPSISPWRAPTEWSTTAQSVESNPTPPANRRYSPLLPDPSPDQPDGLLELCAAQGESPQLQEARLVPIYERTDLNLGSPKEPPKSLLPPPPRSPARASPERKVTALPLSNNSAVDSGTQRSSSPASGVFHIDSPADSTRSKTSNMSTREKEFVRLELDRSRDRRMVQASGQNYNTEKTMTTGFGDNRSPASHGSSRQPRCSGRANYDACYDLDLSEYARRLAVSRDYHDMLVDEYHDTQRAQEGHPRSEYAAPLSWNRDSNGNSSRSTSETRPEFESSATSSRRTSSGNLRRLSNKVTSWVPRRLSVAPKRSQASDECGHWEDFDTDDHLGFSRFFPKSNRSHFGRKSGRKSSKEKVDGSLHGRSASALDTPQSTGERTPTPILRLPLGISVVRTPPAPPSPTPSPPPGSHITALPNIRGHRSTVSSNTPASTMSTAPRAHSPISAEPPSHRSSYNNYFTAADVANRAIQRTARSSNRDSGGEWSARSQHSPLKVGQSPPRPRSRSPPQTSRRIPTRIPNYPPPISASNCDSKEAGTGTVMKRASTERWPHPPAQSLRESQHPREHVGSIRRTQLRLSSFPIVERLREGRRGNEEEARHERLKRSIRVLGPTDPTVVAVANVGGMRRKGSPDVGRLPGFMVGGVV</sequence>
<feature type="compositionally biased region" description="Basic residues" evidence="1">
    <location>
        <begin position="449"/>
        <end position="460"/>
    </location>
</feature>
<feature type="compositionally biased region" description="Low complexity" evidence="1">
    <location>
        <begin position="93"/>
        <end position="115"/>
    </location>
</feature>
<name>A0A6A6JNE2_WESOR</name>
<feature type="region of interest" description="Disordered" evidence="1">
    <location>
        <begin position="444"/>
        <end position="564"/>
    </location>
</feature>
<dbReference type="AlphaFoldDB" id="A0A6A6JNE2"/>
<dbReference type="RefSeq" id="XP_033654977.1">
    <property type="nucleotide sequence ID" value="XM_033799702.1"/>
</dbReference>
<proteinExistence type="predicted"/>
<feature type="compositionally biased region" description="Low complexity" evidence="1">
    <location>
        <begin position="386"/>
        <end position="396"/>
    </location>
</feature>
<organism evidence="2 3">
    <name type="scientific">Westerdykella ornata</name>
    <dbReference type="NCBI Taxonomy" id="318751"/>
    <lineage>
        <taxon>Eukaryota</taxon>
        <taxon>Fungi</taxon>
        <taxon>Dikarya</taxon>
        <taxon>Ascomycota</taxon>
        <taxon>Pezizomycotina</taxon>
        <taxon>Dothideomycetes</taxon>
        <taxon>Pleosporomycetidae</taxon>
        <taxon>Pleosporales</taxon>
        <taxon>Sporormiaceae</taxon>
        <taxon>Westerdykella</taxon>
    </lineage>
</organism>
<feature type="region of interest" description="Disordered" evidence="1">
    <location>
        <begin position="67"/>
        <end position="157"/>
    </location>
</feature>
<dbReference type="Proteomes" id="UP000800097">
    <property type="component" value="Unassembled WGS sequence"/>
</dbReference>
<feature type="region of interest" description="Disordered" evidence="1">
    <location>
        <begin position="346"/>
        <end position="404"/>
    </location>
</feature>
<feature type="compositionally biased region" description="Polar residues" evidence="1">
    <location>
        <begin position="121"/>
        <end position="132"/>
    </location>
</feature>
<feature type="compositionally biased region" description="Polar residues" evidence="1">
    <location>
        <begin position="477"/>
        <end position="487"/>
    </location>
</feature>
<feature type="compositionally biased region" description="Low complexity" evidence="1">
    <location>
        <begin position="615"/>
        <end position="628"/>
    </location>
</feature>
<feature type="compositionally biased region" description="Basic and acidic residues" evidence="1">
    <location>
        <begin position="668"/>
        <end position="677"/>
    </location>
</feature>